<feature type="transmembrane region" description="Helical" evidence="2">
    <location>
        <begin position="180"/>
        <end position="200"/>
    </location>
</feature>
<evidence type="ECO:0000256" key="2">
    <source>
        <dbReference type="SAM" id="Phobius"/>
    </source>
</evidence>
<keyword evidence="2" id="KW-0472">Membrane</keyword>
<dbReference type="AlphaFoldDB" id="A0A445HSX2"/>
<dbReference type="Proteomes" id="UP000289340">
    <property type="component" value="Chromosome 12"/>
</dbReference>
<comment type="caution">
    <text evidence="3">The sequence shown here is derived from an EMBL/GenBank/DDBJ whole genome shotgun (WGS) entry which is preliminary data.</text>
</comment>
<feature type="transmembrane region" description="Helical" evidence="2">
    <location>
        <begin position="155"/>
        <end position="174"/>
    </location>
</feature>
<evidence type="ECO:0000313" key="4">
    <source>
        <dbReference type="Proteomes" id="UP000289340"/>
    </source>
</evidence>
<keyword evidence="4" id="KW-1185">Reference proteome</keyword>
<organism evidence="3 4">
    <name type="scientific">Glycine soja</name>
    <name type="common">Wild soybean</name>
    <dbReference type="NCBI Taxonomy" id="3848"/>
    <lineage>
        <taxon>Eukaryota</taxon>
        <taxon>Viridiplantae</taxon>
        <taxon>Streptophyta</taxon>
        <taxon>Embryophyta</taxon>
        <taxon>Tracheophyta</taxon>
        <taxon>Spermatophyta</taxon>
        <taxon>Magnoliopsida</taxon>
        <taxon>eudicotyledons</taxon>
        <taxon>Gunneridae</taxon>
        <taxon>Pentapetalae</taxon>
        <taxon>rosids</taxon>
        <taxon>fabids</taxon>
        <taxon>Fabales</taxon>
        <taxon>Fabaceae</taxon>
        <taxon>Papilionoideae</taxon>
        <taxon>50 kb inversion clade</taxon>
        <taxon>NPAAA clade</taxon>
        <taxon>indigoferoid/millettioid clade</taxon>
        <taxon>Phaseoleae</taxon>
        <taxon>Glycine</taxon>
        <taxon>Glycine subgen. Soja</taxon>
    </lineage>
</organism>
<keyword evidence="2" id="KW-0812">Transmembrane</keyword>
<evidence type="ECO:0000256" key="1">
    <source>
        <dbReference type="SAM" id="MobiDB-lite"/>
    </source>
</evidence>
<dbReference type="EMBL" id="QZWG01000012">
    <property type="protein sequence ID" value="RZB76760.1"/>
    <property type="molecule type" value="Genomic_DNA"/>
</dbReference>
<feature type="region of interest" description="Disordered" evidence="1">
    <location>
        <begin position="102"/>
        <end position="148"/>
    </location>
</feature>
<reference evidence="3 4" key="1">
    <citation type="submission" date="2018-09" db="EMBL/GenBank/DDBJ databases">
        <title>A high-quality reference genome of wild soybean provides a powerful tool to mine soybean genomes.</title>
        <authorList>
            <person name="Xie M."/>
            <person name="Chung C.Y.L."/>
            <person name="Li M.-W."/>
            <person name="Wong F.-L."/>
            <person name="Chan T.-F."/>
            <person name="Lam H.-M."/>
        </authorList>
    </citation>
    <scope>NUCLEOTIDE SEQUENCE [LARGE SCALE GENOMIC DNA]</scope>
    <source>
        <strain evidence="4">cv. W05</strain>
        <tissue evidence="3">Hypocotyl of etiolated seedlings</tissue>
    </source>
</reference>
<dbReference type="InterPro" id="IPR040411">
    <property type="entry name" value="At5g23160-like"/>
</dbReference>
<keyword evidence="2" id="KW-1133">Transmembrane helix</keyword>
<name>A0A445HSX2_GLYSO</name>
<dbReference type="PANTHER" id="PTHR34379:SF15">
    <property type="entry name" value="PROTEIN, PUTATIVE-RELATED"/>
    <property type="match status" value="1"/>
</dbReference>
<dbReference type="PANTHER" id="PTHR34379">
    <property type="entry name" value="OS07G0553800 PROTEIN"/>
    <property type="match status" value="1"/>
</dbReference>
<protein>
    <submittedName>
        <fullName evidence="3">Uncharacterized protein</fullName>
    </submittedName>
</protein>
<sequence>MRNVSNTRFLTCSFRPVVDINATLKSRSVVDRSGNRRFACIVHVSTDKHDTKNNSATKATFLGQELAHNWVVPAFSKNTRARNKNLDGQSCFGSKGGYSASTESSSTGDEKKQAFAGTNIPKIKPPEWSSRISSSNSPESKSESPKDQVEKQKKFQCVGIYWVLLSLVVTVFWGKVNVTIWTSLLLFFFFIWNAICSSCGTQNPKHTRIAVGTVVEGVVAK</sequence>
<gene>
    <name evidence="3" type="ORF">D0Y65_034939</name>
</gene>
<proteinExistence type="predicted"/>
<feature type="compositionally biased region" description="Low complexity" evidence="1">
    <location>
        <begin position="126"/>
        <end position="139"/>
    </location>
</feature>
<accession>A0A445HSX2</accession>
<evidence type="ECO:0000313" key="3">
    <source>
        <dbReference type="EMBL" id="RZB76760.1"/>
    </source>
</evidence>